<evidence type="ECO:0000313" key="2">
    <source>
        <dbReference type="EMBL" id="MBC3791678.1"/>
    </source>
</evidence>
<feature type="transmembrane region" description="Helical" evidence="1">
    <location>
        <begin position="54"/>
        <end position="70"/>
    </location>
</feature>
<sequence length="80" mass="8527">MAKKNFNPQHDEGPVAEAIEQQTAKLPSDLFLWGGLGALATAAVAFSTGKRHEALLIGQWAAPILILGLYNKVVKLEGSN</sequence>
<evidence type="ECO:0000256" key="1">
    <source>
        <dbReference type="SAM" id="Phobius"/>
    </source>
</evidence>
<protein>
    <submittedName>
        <fullName evidence="2">Uroporphyrinogen-III decarboxylase</fullName>
    </submittedName>
</protein>
<reference evidence="2 3" key="1">
    <citation type="submission" date="2019-06" db="EMBL/GenBank/DDBJ databases">
        <title>Spirosoma utsteinense sp. nov. isolated from Antarctic ice-free soils.</title>
        <authorList>
            <person name="Tahon G."/>
        </authorList>
    </citation>
    <scope>NUCLEOTIDE SEQUENCE [LARGE SCALE GENOMIC DNA]</scope>
    <source>
        <strain evidence="2 3">LMG 31447</strain>
    </source>
</reference>
<dbReference type="EMBL" id="VFIA01000011">
    <property type="protein sequence ID" value="MBC3791678.1"/>
    <property type="molecule type" value="Genomic_DNA"/>
</dbReference>
<dbReference type="RefSeq" id="WP_080239678.1">
    <property type="nucleotide sequence ID" value="NZ_VFIA01000011.1"/>
</dbReference>
<accession>A0ABR6W4Z0</accession>
<comment type="caution">
    <text evidence="2">The sequence shown here is derived from an EMBL/GenBank/DDBJ whole genome shotgun (WGS) entry which is preliminary data.</text>
</comment>
<keyword evidence="1" id="KW-0472">Membrane</keyword>
<feature type="transmembrane region" description="Helical" evidence="1">
    <location>
        <begin position="30"/>
        <end position="47"/>
    </location>
</feature>
<gene>
    <name evidence="2" type="ORF">FH603_2184</name>
</gene>
<keyword evidence="1" id="KW-1133">Transmembrane helix</keyword>
<proteinExistence type="predicted"/>
<keyword evidence="3" id="KW-1185">Reference proteome</keyword>
<keyword evidence="1" id="KW-0812">Transmembrane</keyword>
<name>A0ABR6W4Z0_9BACT</name>
<organism evidence="2 3">
    <name type="scientific">Spirosoma utsteinense</name>
    <dbReference type="NCBI Taxonomy" id="2585773"/>
    <lineage>
        <taxon>Bacteria</taxon>
        <taxon>Pseudomonadati</taxon>
        <taxon>Bacteroidota</taxon>
        <taxon>Cytophagia</taxon>
        <taxon>Cytophagales</taxon>
        <taxon>Cytophagaceae</taxon>
        <taxon>Spirosoma</taxon>
    </lineage>
</organism>
<dbReference type="Proteomes" id="UP000700732">
    <property type="component" value="Unassembled WGS sequence"/>
</dbReference>
<evidence type="ECO:0000313" key="3">
    <source>
        <dbReference type="Proteomes" id="UP000700732"/>
    </source>
</evidence>